<evidence type="ECO:0000313" key="2">
    <source>
        <dbReference type="Proteomes" id="UP000499080"/>
    </source>
</evidence>
<sequence>MMKFRREEMPYSDRNDPILLVIGQLKSVNLIPFDATPSSLGTVQQGRLVVQKPLTDIEIEWLKTRSRKILIEIHPILKLFSCRSDFADPFGVPGTDRLVSYATVQVTNRSKWKVLQKKVRSTPGTEN</sequence>
<name>A0A4Y2W3G0_ARAVE</name>
<protein>
    <submittedName>
        <fullName evidence="1">Uncharacterized protein</fullName>
    </submittedName>
</protein>
<keyword evidence="2" id="KW-1185">Reference proteome</keyword>
<reference evidence="1 2" key="1">
    <citation type="journal article" date="2019" name="Sci. Rep.">
        <title>Orb-weaving spider Araneus ventricosus genome elucidates the spidroin gene catalogue.</title>
        <authorList>
            <person name="Kono N."/>
            <person name="Nakamura H."/>
            <person name="Ohtoshi R."/>
            <person name="Moran D.A.P."/>
            <person name="Shinohara A."/>
            <person name="Yoshida Y."/>
            <person name="Fujiwara M."/>
            <person name="Mori M."/>
            <person name="Tomita M."/>
            <person name="Arakawa K."/>
        </authorList>
    </citation>
    <scope>NUCLEOTIDE SEQUENCE [LARGE SCALE GENOMIC DNA]</scope>
</reference>
<proteinExistence type="predicted"/>
<dbReference type="AlphaFoldDB" id="A0A4Y2W3G0"/>
<comment type="caution">
    <text evidence="1">The sequence shown here is derived from an EMBL/GenBank/DDBJ whole genome shotgun (WGS) entry which is preliminary data.</text>
</comment>
<dbReference type="Proteomes" id="UP000499080">
    <property type="component" value="Unassembled WGS sequence"/>
</dbReference>
<dbReference type="EMBL" id="BGPR01053645">
    <property type="protein sequence ID" value="GBO30477.1"/>
    <property type="molecule type" value="Genomic_DNA"/>
</dbReference>
<gene>
    <name evidence="1" type="ORF">AVEN_189069_1</name>
</gene>
<organism evidence="1 2">
    <name type="scientific">Araneus ventricosus</name>
    <name type="common">Orbweaver spider</name>
    <name type="synonym">Epeira ventricosa</name>
    <dbReference type="NCBI Taxonomy" id="182803"/>
    <lineage>
        <taxon>Eukaryota</taxon>
        <taxon>Metazoa</taxon>
        <taxon>Ecdysozoa</taxon>
        <taxon>Arthropoda</taxon>
        <taxon>Chelicerata</taxon>
        <taxon>Arachnida</taxon>
        <taxon>Araneae</taxon>
        <taxon>Araneomorphae</taxon>
        <taxon>Entelegynae</taxon>
        <taxon>Araneoidea</taxon>
        <taxon>Araneidae</taxon>
        <taxon>Araneus</taxon>
    </lineage>
</organism>
<accession>A0A4Y2W3G0</accession>
<evidence type="ECO:0000313" key="1">
    <source>
        <dbReference type="EMBL" id="GBO30477.1"/>
    </source>
</evidence>